<gene>
    <name evidence="2" type="ORF">AMOR_18220</name>
</gene>
<feature type="compositionally biased region" description="Polar residues" evidence="1">
    <location>
        <begin position="240"/>
        <end position="256"/>
    </location>
</feature>
<proteinExistence type="predicted"/>
<name>A0ABM7WTJ9_9BACT</name>
<feature type="compositionally biased region" description="Basic and acidic residues" evidence="1">
    <location>
        <begin position="140"/>
        <end position="153"/>
    </location>
</feature>
<feature type="region of interest" description="Disordered" evidence="1">
    <location>
        <begin position="91"/>
        <end position="160"/>
    </location>
</feature>
<evidence type="ECO:0000313" key="3">
    <source>
        <dbReference type="Proteomes" id="UP001162891"/>
    </source>
</evidence>
<dbReference type="EMBL" id="AP025591">
    <property type="protein sequence ID" value="BDG02826.1"/>
    <property type="molecule type" value="Genomic_DNA"/>
</dbReference>
<feature type="compositionally biased region" description="Polar residues" evidence="1">
    <location>
        <begin position="60"/>
        <end position="74"/>
    </location>
</feature>
<keyword evidence="3" id="KW-1185">Reference proteome</keyword>
<accession>A0ABM7WTJ9</accession>
<feature type="region of interest" description="Disordered" evidence="1">
    <location>
        <begin position="54"/>
        <end position="77"/>
    </location>
</feature>
<sequence length="256" mass="27838">MHGAAVRASCLAAERGPAGWTSLRRRSTAADRAASSGFGASCRDRGFHSGAIRLPRGTVRETQPSTASTAQESCSGLRRGQLRLELQEPMQRPGAPTYGPCGHRRRKPPVSHVPGPARPGTARLQGAVVPRAVPPRRRQHPSEPRSDVDRDGIADEFPPVPPLRDALRGLRPVDLKPLRALEVAEVRRYLPTFAPTTIRWLRISLLSSSITPPAPRPRLPLRLVPAGRLRGAARRELPRQRSSPTAASLGSASRRR</sequence>
<dbReference type="Proteomes" id="UP001162891">
    <property type="component" value="Chromosome"/>
</dbReference>
<reference evidence="3" key="1">
    <citation type="journal article" date="2022" name="Int. J. Syst. Evol. Microbiol.">
        <title>Anaeromyxobacter oryzae sp. nov., Anaeromyxobacter diazotrophicus sp. nov. and Anaeromyxobacter paludicola sp. nov., isolated from paddy soils.</title>
        <authorList>
            <person name="Itoh H."/>
            <person name="Xu Z."/>
            <person name="Mise K."/>
            <person name="Masuda Y."/>
            <person name="Ushijima N."/>
            <person name="Hayakawa C."/>
            <person name="Shiratori Y."/>
            <person name="Senoo K."/>
        </authorList>
    </citation>
    <scope>NUCLEOTIDE SEQUENCE [LARGE SCALE GENOMIC DNA]</scope>
    <source>
        <strain evidence="3">Red232</strain>
    </source>
</reference>
<protein>
    <submittedName>
        <fullName evidence="2">Uncharacterized protein</fullName>
    </submittedName>
</protein>
<evidence type="ECO:0000256" key="1">
    <source>
        <dbReference type="SAM" id="MobiDB-lite"/>
    </source>
</evidence>
<organism evidence="2 3">
    <name type="scientific">Anaeromyxobacter oryzae</name>
    <dbReference type="NCBI Taxonomy" id="2918170"/>
    <lineage>
        <taxon>Bacteria</taxon>
        <taxon>Pseudomonadati</taxon>
        <taxon>Myxococcota</taxon>
        <taxon>Myxococcia</taxon>
        <taxon>Myxococcales</taxon>
        <taxon>Cystobacterineae</taxon>
        <taxon>Anaeromyxobacteraceae</taxon>
        <taxon>Anaeromyxobacter</taxon>
    </lineage>
</organism>
<feature type="region of interest" description="Disordered" evidence="1">
    <location>
        <begin position="230"/>
        <end position="256"/>
    </location>
</feature>
<evidence type="ECO:0000313" key="2">
    <source>
        <dbReference type="EMBL" id="BDG02826.1"/>
    </source>
</evidence>